<accession>A0AAE4P0E0</accession>
<organism evidence="1 2">
    <name type="scientific">Elizabethkingia anophelis</name>
    <dbReference type="NCBI Taxonomy" id="1117645"/>
    <lineage>
        <taxon>Bacteria</taxon>
        <taxon>Pseudomonadati</taxon>
        <taxon>Bacteroidota</taxon>
        <taxon>Flavobacteriia</taxon>
        <taxon>Flavobacteriales</taxon>
        <taxon>Weeksellaceae</taxon>
        <taxon>Elizabethkingia</taxon>
    </lineage>
</organism>
<dbReference type="EMBL" id="NWGY01000011">
    <property type="protein sequence ID" value="MDV3664572.1"/>
    <property type="molecule type" value="Genomic_DNA"/>
</dbReference>
<gene>
    <name evidence="1" type="ORF">CMU51_10930</name>
</gene>
<protein>
    <submittedName>
        <fullName evidence="1">Uncharacterized protein</fullName>
    </submittedName>
</protein>
<dbReference type="Proteomes" id="UP001189000">
    <property type="component" value="Unassembled WGS sequence"/>
</dbReference>
<proteinExistence type="predicted"/>
<name>A0AAE4P0E0_9FLAO</name>
<evidence type="ECO:0000313" key="2">
    <source>
        <dbReference type="Proteomes" id="UP001189000"/>
    </source>
</evidence>
<sequence>MNLKSIFYSLSLISLMCCNQRDEMLNPNPISPPNFRAADFGFNKDLNMITFKDKDDIQNLINNYESNSNKIDEFYDKGFVPYRVKDNVDEKTFNTLTLKRHDILKRVEARNNNVKSIAKMASTANTNSTIEDRYDNEGFINDDRFASILNAEGEVLVENRVYKYTEDGLYIVDEEDKEYLNNYIANNANGAPLPTGLSQIDSKIQAYLPPRDKFDDLGIGIWGSDDPDCIPPKGNIGWAFPRKCLENPDFPPTLPPPPPPPTPTIPWLNTPYDTNHYQNCVPDRPWIDNIFGRNYACEYYFDPKRKLRTIFAAEDYYLFFDVFAQAKFKQKTWLGWFSSRDANSVYLKINNAKMTLGDRKIQIKIGTQELKEAFSEIEKILDGSSEKKATFLSNVYIDKGNGTSSVEAYSPTFEEIRNAANQAGSLITPKNKSLISDIRINFQDLFGKTPKKIFVVTVLGKEQAITDYDIANITANAYKEYVTKMNTPDDKKLPAGVVILKKAMNGTSPNEEGEVVSYSFANDIVKVDGLAVASRQFNIPKQFKLESATIEFTDWKWLPKRINIEMSWKKPQSYDVDIEAGAYYNGRWGGSKFRVIKK</sequence>
<dbReference type="RefSeq" id="WP_024568692.1">
    <property type="nucleotide sequence ID" value="NZ_JACLFH010000011.1"/>
</dbReference>
<evidence type="ECO:0000313" key="1">
    <source>
        <dbReference type="EMBL" id="MDV3664572.1"/>
    </source>
</evidence>
<reference evidence="1" key="1">
    <citation type="submission" date="2023-02" db="EMBL/GenBank/DDBJ databases">
        <title>Elizabethkingia anophelis draft genomes.</title>
        <authorList>
            <person name="Nicholson A.C."/>
            <person name="Whitney A.M."/>
            <person name="Humrighouse B.W."/>
            <person name="Villarma A."/>
            <person name="Bell M."/>
            <person name="Mcquiston J."/>
        </authorList>
    </citation>
    <scope>NUCLEOTIDE SEQUENCE</scope>
    <source>
        <strain evidence="1">B4955</strain>
    </source>
</reference>
<comment type="caution">
    <text evidence="1">The sequence shown here is derived from an EMBL/GenBank/DDBJ whole genome shotgun (WGS) entry which is preliminary data.</text>
</comment>
<dbReference type="AlphaFoldDB" id="A0AAE4P0E0"/>